<dbReference type="EMBL" id="CAEZVJ010000019">
    <property type="protein sequence ID" value="CAB4623866.1"/>
    <property type="molecule type" value="Genomic_DNA"/>
</dbReference>
<keyword evidence="1" id="KW-1133">Transmembrane helix</keyword>
<feature type="transmembrane region" description="Helical" evidence="1">
    <location>
        <begin position="54"/>
        <end position="72"/>
    </location>
</feature>
<evidence type="ECO:0000256" key="1">
    <source>
        <dbReference type="SAM" id="Phobius"/>
    </source>
</evidence>
<keyword evidence="1" id="KW-0812">Transmembrane</keyword>
<organism evidence="2">
    <name type="scientific">freshwater metagenome</name>
    <dbReference type="NCBI Taxonomy" id="449393"/>
    <lineage>
        <taxon>unclassified sequences</taxon>
        <taxon>metagenomes</taxon>
        <taxon>ecological metagenomes</taxon>
    </lineage>
</organism>
<keyword evidence="1" id="KW-0472">Membrane</keyword>
<protein>
    <submittedName>
        <fullName evidence="2">Unannotated protein</fullName>
    </submittedName>
</protein>
<dbReference type="EMBL" id="CAFBLO010000098">
    <property type="protein sequence ID" value="CAB4874004.1"/>
    <property type="molecule type" value="Genomic_DNA"/>
</dbReference>
<feature type="transmembrane region" description="Helical" evidence="1">
    <location>
        <begin position="84"/>
        <end position="103"/>
    </location>
</feature>
<reference evidence="2" key="1">
    <citation type="submission" date="2020-05" db="EMBL/GenBank/DDBJ databases">
        <authorList>
            <person name="Chiriac C."/>
            <person name="Salcher M."/>
            <person name="Ghai R."/>
            <person name="Kavagutti S V."/>
        </authorList>
    </citation>
    <scope>NUCLEOTIDE SEQUENCE</scope>
</reference>
<gene>
    <name evidence="2" type="ORF">UFOPK1961_00294</name>
    <name evidence="3" type="ORF">UFOPK3364_00908</name>
</gene>
<evidence type="ECO:0000313" key="2">
    <source>
        <dbReference type="EMBL" id="CAB4623866.1"/>
    </source>
</evidence>
<name>A0A6J6IHB7_9ZZZZ</name>
<feature type="transmembrane region" description="Helical" evidence="1">
    <location>
        <begin position="109"/>
        <end position="131"/>
    </location>
</feature>
<accession>A0A6J6IHB7</accession>
<feature type="transmembrane region" description="Helical" evidence="1">
    <location>
        <begin position="17"/>
        <end position="34"/>
    </location>
</feature>
<dbReference type="AlphaFoldDB" id="A0A6J6IHB7"/>
<sequence>MGKTTISNQSQSSRLRLVLRTGSIVFGLSAVALIATPDVFNNLLGLATGPDLEWAMRMIGITLVALAGNMLSVSSRGSDESVTFSARVMLISAFALGVLTLLVPVPLTWFTIVYAVVGFAFSAAYALVLFVKQGR</sequence>
<proteinExistence type="predicted"/>
<evidence type="ECO:0000313" key="3">
    <source>
        <dbReference type="EMBL" id="CAB4874004.1"/>
    </source>
</evidence>